<name>A0A1Z5SYV6_HORWE</name>
<protein>
    <recommendedName>
        <fullName evidence="8">Rhodopsin domain-containing protein</fullName>
    </recommendedName>
</protein>
<feature type="domain" description="Rhodopsin" evidence="8">
    <location>
        <begin position="25"/>
        <end position="264"/>
    </location>
</feature>
<evidence type="ECO:0000313" key="9">
    <source>
        <dbReference type="EMBL" id="OTA26881.1"/>
    </source>
</evidence>
<feature type="compositionally biased region" description="Basic and acidic residues" evidence="6">
    <location>
        <begin position="362"/>
        <end position="379"/>
    </location>
</feature>
<evidence type="ECO:0000313" key="10">
    <source>
        <dbReference type="Proteomes" id="UP000194280"/>
    </source>
</evidence>
<evidence type="ECO:0000256" key="5">
    <source>
        <dbReference type="ARBA" id="ARBA00038359"/>
    </source>
</evidence>
<feature type="transmembrane region" description="Helical" evidence="7">
    <location>
        <begin position="162"/>
        <end position="189"/>
    </location>
</feature>
<evidence type="ECO:0000256" key="2">
    <source>
        <dbReference type="ARBA" id="ARBA00022692"/>
    </source>
</evidence>
<evidence type="ECO:0000256" key="4">
    <source>
        <dbReference type="ARBA" id="ARBA00023136"/>
    </source>
</evidence>
<reference evidence="9 10" key="1">
    <citation type="submission" date="2017-01" db="EMBL/GenBank/DDBJ databases">
        <title>The recent genome duplication of the halophilic yeast Hortaea werneckii: insights from long-read sequencing.</title>
        <authorList>
            <person name="Sinha S."/>
            <person name="Flibotte S."/>
            <person name="Neira M."/>
            <person name="Lenassi M."/>
            <person name="Gostincar C."/>
            <person name="Stajich J.E."/>
            <person name="Nislow C.E."/>
        </authorList>
    </citation>
    <scope>NUCLEOTIDE SEQUENCE [LARGE SCALE GENOMIC DNA]</scope>
    <source>
        <strain evidence="9 10">EXF-2000</strain>
    </source>
</reference>
<proteinExistence type="inferred from homology"/>
<dbReference type="InParanoid" id="A0A1Z5SYV6"/>
<keyword evidence="3 7" id="KW-1133">Transmembrane helix</keyword>
<feature type="transmembrane region" description="Helical" evidence="7">
    <location>
        <begin position="239"/>
        <end position="259"/>
    </location>
</feature>
<gene>
    <name evidence="9" type="ORF">BTJ68_12457</name>
</gene>
<dbReference type="EMBL" id="MUNK01000184">
    <property type="protein sequence ID" value="OTA26881.1"/>
    <property type="molecule type" value="Genomic_DNA"/>
</dbReference>
<dbReference type="Proteomes" id="UP000194280">
    <property type="component" value="Unassembled WGS sequence"/>
</dbReference>
<organism evidence="9 10">
    <name type="scientific">Hortaea werneckii EXF-2000</name>
    <dbReference type="NCBI Taxonomy" id="1157616"/>
    <lineage>
        <taxon>Eukaryota</taxon>
        <taxon>Fungi</taxon>
        <taxon>Dikarya</taxon>
        <taxon>Ascomycota</taxon>
        <taxon>Pezizomycotina</taxon>
        <taxon>Dothideomycetes</taxon>
        <taxon>Dothideomycetidae</taxon>
        <taxon>Mycosphaerellales</taxon>
        <taxon>Teratosphaeriaceae</taxon>
        <taxon>Hortaea</taxon>
    </lineage>
</organism>
<dbReference type="PANTHER" id="PTHR33048">
    <property type="entry name" value="PTH11-LIKE INTEGRAL MEMBRANE PROTEIN (AFU_ORTHOLOGUE AFUA_5G11245)"/>
    <property type="match status" value="1"/>
</dbReference>
<dbReference type="OrthoDB" id="5331848at2759"/>
<accession>A0A1Z5SYV6</accession>
<dbReference type="Pfam" id="PF20684">
    <property type="entry name" value="Fung_rhodopsin"/>
    <property type="match status" value="1"/>
</dbReference>
<feature type="compositionally biased region" description="Basic and acidic residues" evidence="6">
    <location>
        <begin position="401"/>
        <end position="432"/>
    </location>
</feature>
<evidence type="ECO:0000259" key="8">
    <source>
        <dbReference type="Pfam" id="PF20684"/>
    </source>
</evidence>
<feature type="region of interest" description="Disordered" evidence="6">
    <location>
        <begin position="328"/>
        <end position="432"/>
    </location>
</feature>
<dbReference type="AlphaFoldDB" id="A0A1Z5SYV6"/>
<evidence type="ECO:0000256" key="1">
    <source>
        <dbReference type="ARBA" id="ARBA00004141"/>
    </source>
</evidence>
<keyword evidence="10" id="KW-1185">Reference proteome</keyword>
<comment type="subcellular location">
    <subcellularLocation>
        <location evidence="1">Membrane</location>
        <topology evidence="1">Multi-pass membrane protein</topology>
    </subcellularLocation>
</comment>
<feature type="transmembrane region" description="Helical" evidence="7">
    <location>
        <begin position="6"/>
        <end position="29"/>
    </location>
</feature>
<evidence type="ECO:0000256" key="7">
    <source>
        <dbReference type="SAM" id="Phobius"/>
    </source>
</evidence>
<keyword evidence="2 7" id="KW-0812">Transmembrane</keyword>
<feature type="transmembrane region" description="Helical" evidence="7">
    <location>
        <begin position="41"/>
        <end position="61"/>
    </location>
</feature>
<evidence type="ECO:0000256" key="3">
    <source>
        <dbReference type="ARBA" id="ARBA00022989"/>
    </source>
</evidence>
<dbReference type="InterPro" id="IPR049326">
    <property type="entry name" value="Rhodopsin_dom_fungi"/>
</dbReference>
<evidence type="ECO:0000256" key="6">
    <source>
        <dbReference type="SAM" id="MobiDB-lite"/>
    </source>
</evidence>
<feature type="transmembrane region" description="Helical" evidence="7">
    <location>
        <begin position="119"/>
        <end position="142"/>
    </location>
</feature>
<dbReference type="VEuPathDB" id="FungiDB:BTJ68_12457"/>
<feature type="transmembrane region" description="Helical" evidence="7">
    <location>
        <begin position="81"/>
        <end position="107"/>
    </location>
</feature>
<feature type="transmembrane region" description="Helical" evidence="7">
    <location>
        <begin position="201"/>
        <end position="219"/>
    </location>
</feature>
<comment type="caution">
    <text evidence="9">The sequence shown here is derived from an EMBL/GenBank/DDBJ whole genome shotgun (WGS) entry which is preliminary data.</text>
</comment>
<comment type="similarity">
    <text evidence="5">Belongs to the SAT4 family.</text>
</comment>
<dbReference type="InterPro" id="IPR052337">
    <property type="entry name" value="SAT4-like"/>
</dbReference>
<dbReference type="GO" id="GO:0016020">
    <property type="term" value="C:membrane"/>
    <property type="evidence" value="ECO:0007669"/>
    <property type="project" value="UniProtKB-SubCell"/>
</dbReference>
<dbReference type="PANTHER" id="PTHR33048:SF155">
    <property type="entry name" value="INTEGRAL MEMBRANE PROTEIN"/>
    <property type="match status" value="1"/>
</dbReference>
<keyword evidence="4 7" id="KW-0472">Membrane</keyword>
<sequence length="432" mass="48091">MEDRGPTIVTLLVVFTIVSALFIAARLFVRIKLLRNLGADDYLITLAWICAIINTGISARATHWGSGRHFDDLSPAQKSKVIHYNLAAFCPSILSIGIPKLAVVALLTKLLEPTRWHRITMWTAAGLTNLLLFGCVIILYAQCQPARSQWNFSVEGQCWSPWVLVYWAIVSGSISAFMDLYLAVYPATVLWKLQMNIKKKLGLSAALGFGIVATIVAAYKCTKLPGLAGADYSWATSEMLIWTCVEGSTIIIAACIPIMQPLLRLIIHPSVMSTGRQGRRYDIHEINTPQYDLSSDLNKSSKARSRAKIGVSYPTEVNSEESILREEAGSGPYISNHRIPKRFSQSGIRRTDEVEVSSTTHDGTEHGKEQKKEGLMDKMFHHHHKDGQSASKEGESGEQPPQHKETEGEKVKDYMKEERKLDEEGKEYGGLM</sequence>
<dbReference type="STRING" id="1157616.A0A1Z5SYV6"/>